<evidence type="ECO:0000256" key="5">
    <source>
        <dbReference type="ARBA" id="ARBA00022723"/>
    </source>
</evidence>
<dbReference type="PANTHER" id="PTHR22930:SF85">
    <property type="entry name" value="GH03217P-RELATED"/>
    <property type="match status" value="1"/>
</dbReference>
<dbReference type="InterPro" id="IPR027806">
    <property type="entry name" value="HARBI1_dom"/>
</dbReference>
<evidence type="ECO:0000256" key="1">
    <source>
        <dbReference type="ARBA" id="ARBA00001968"/>
    </source>
</evidence>
<dbReference type="GO" id="GO:0005634">
    <property type="term" value="C:nucleus"/>
    <property type="evidence" value="ECO:0007669"/>
    <property type="project" value="UniProtKB-SubCell"/>
</dbReference>
<dbReference type="Pfam" id="PF13359">
    <property type="entry name" value="DDE_Tnp_4"/>
    <property type="match status" value="1"/>
</dbReference>
<evidence type="ECO:0000256" key="2">
    <source>
        <dbReference type="ARBA" id="ARBA00004123"/>
    </source>
</evidence>
<sequence>MLEPAEPLLKPPRKPLSVEKKVAVALYYLASCCEYRVVGNVFGIYKSTVWKCMHAVIEAINTILLPKWITMPDETECKVISSFYEDLTNIPQIIGALDGTHIPILPPFEDYRDYINRKGWPSIVLQGVLDSTLRFRNINCQAPGCSHDAAVLKESMLYKNAENLIQKNFKQVGNVDVPYFIMGDSTYPLLPWLMKAYGNTQSTPQEELFNTHFKRGRVHIEMAFGRLKSLAYTSKT</sequence>
<comment type="caution">
    <text evidence="9">The sequence shown here is derived from an EMBL/GenBank/DDBJ whole genome shotgun (WGS) entry which is preliminary data.</text>
</comment>
<evidence type="ECO:0000259" key="8">
    <source>
        <dbReference type="Pfam" id="PF13359"/>
    </source>
</evidence>
<keyword evidence="4" id="KW-0540">Nuclease</keyword>
<dbReference type="Proteomes" id="UP000036403">
    <property type="component" value="Unassembled WGS sequence"/>
</dbReference>
<comment type="similarity">
    <text evidence="3">Belongs to the HARBI1 family.</text>
</comment>
<dbReference type="AlphaFoldDB" id="A0A0J7K2I1"/>
<evidence type="ECO:0000256" key="3">
    <source>
        <dbReference type="ARBA" id="ARBA00006958"/>
    </source>
</evidence>
<dbReference type="GO" id="GO:0046872">
    <property type="term" value="F:metal ion binding"/>
    <property type="evidence" value="ECO:0007669"/>
    <property type="project" value="UniProtKB-KW"/>
</dbReference>
<keyword evidence="10" id="KW-1185">Reference proteome</keyword>
<evidence type="ECO:0000256" key="7">
    <source>
        <dbReference type="ARBA" id="ARBA00023242"/>
    </source>
</evidence>
<reference evidence="9 10" key="1">
    <citation type="submission" date="2015-04" db="EMBL/GenBank/DDBJ databases">
        <title>Lasius niger genome sequencing.</title>
        <authorList>
            <person name="Konorov E.A."/>
            <person name="Nikitin M.A."/>
            <person name="Kirill M.V."/>
            <person name="Chang P."/>
        </authorList>
    </citation>
    <scope>NUCLEOTIDE SEQUENCE [LARGE SCALE GENOMIC DNA]</scope>
    <source>
        <tissue evidence="9">Whole</tissue>
    </source>
</reference>
<evidence type="ECO:0000313" key="10">
    <source>
        <dbReference type="Proteomes" id="UP000036403"/>
    </source>
</evidence>
<protein>
    <submittedName>
        <fullName evidence="9">Nuclease harbi1-like protein</fullName>
    </submittedName>
</protein>
<keyword evidence="5" id="KW-0479">Metal-binding</keyword>
<comment type="subcellular location">
    <subcellularLocation>
        <location evidence="2">Nucleus</location>
    </subcellularLocation>
</comment>
<gene>
    <name evidence="9" type="ORF">RF55_17610</name>
</gene>
<organism evidence="9 10">
    <name type="scientific">Lasius niger</name>
    <name type="common">Black garden ant</name>
    <dbReference type="NCBI Taxonomy" id="67767"/>
    <lineage>
        <taxon>Eukaryota</taxon>
        <taxon>Metazoa</taxon>
        <taxon>Ecdysozoa</taxon>
        <taxon>Arthropoda</taxon>
        <taxon>Hexapoda</taxon>
        <taxon>Insecta</taxon>
        <taxon>Pterygota</taxon>
        <taxon>Neoptera</taxon>
        <taxon>Endopterygota</taxon>
        <taxon>Hymenoptera</taxon>
        <taxon>Apocrita</taxon>
        <taxon>Aculeata</taxon>
        <taxon>Formicoidea</taxon>
        <taxon>Formicidae</taxon>
        <taxon>Formicinae</taxon>
        <taxon>Lasius</taxon>
        <taxon>Lasius</taxon>
    </lineage>
</organism>
<evidence type="ECO:0000313" key="9">
    <source>
        <dbReference type="EMBL" id="KMQ84522.1"/>
    </source>
</evidence>
<keyword evidence="6" id="KW-0378">Hydrolase</keyword>
<dbReference type="EMBL" id="LBMM01016162">
    <property type="protein sequence ID" value="KMQ84522.1"/>
    <property type="molecule type" value="Genomic_DNA"/>
</dbReference>
<dbReference type="STRING" id="67767.A0A0J7K2I1"/>
<proteinExistence type="inferred from homology"/>
<name>A0A0J7K2I1_LASNI</name>
<evidence type="ECO:0000256" key="4">
    <source>
        <dbReference type="ARBA" id="ARBA00022722"/>
    </source>
</evidence>
<accession>A0A0J7K2I1</accession>
<dbReference type="GO" id="GO:0004518">
    <property type="term" value="F:nuclease activity"/>
    <property type="evidence" value="ECO:0007669"/>
    <property type="project" value="UniProtKB-KW"/>
</dbReference>
<dbReference type="GO" id="GO:0016787">
    <property type="term" value="F:hydrolase activity"/>
    <property type="evidence" value="ECO:0007669"/>
    <property type="project" value="UniProtKB-KW"/>
</dbReference>
<dbReference type="PaxDb" id="67767-A0A0J7K2I1"/>
<dbReference type="OrthoDB" id="2668416at2759"/>
<evidence type="ECO:0000256" key="6">
    <source>
        <dbReference type="ARBA" id="ARBA00022801"/>
    </source>
</evidence>
<dbReference type="InterPro" id="IPR045249">
    <property type="entry name" value="HARBI1-like"/>
</dbReference>
<dbReference type="PANTHER" id="PTHR22930">
    <property type="match status" value="1"/>
</dbReference>
<comment type="cofactor">
    <cofactor evidence="1">
        <name>a divalent metal cation</name>
        <dbReference type="ChEBI" id="CHEBI:60240"/>
    </cofactor>
</comment>
<keyword evidence="7" id="KW-0539">Nucleus</keyword>
<feature type="domain" description="DDE Tnp4" evidence="8">
    <location>
        <begin position="97"/>
        <end position="228"/>
    </location>
</feature>